<gene>
    <name evidence="1" type="ORF">vBLenPICBM1__44</name>
</gene>
<proteinExistence type="predicted"/>
<dbReference type="Proteomes" id="UP000272959">
    <property type="component" value="Segment"/>
</dbReference>
<sequence length="190" mass="19979">MANVEHSSLTGTALHEPKGVATANSGEAYVANGTGSGTWQPIHRHLGAATSYNSTSPYAYSIDTDIAEKFLSFPVASSHVEGFTVVTSPNLRFRYDDPTEVTSLINLTVSSSQAGGTSHAVEWALFKNGVEIGGSRAIRTISSGSWGSISVTAVTSLAQNDFIEIKTKADADNVDVNYANIYVSIIGMSA</sequence>
<organism evidence="1 2">
    <name type="scientific">Lentibacter phage vB_LenP_ICBM1</name>
    <dbReference type="NCBI Taxonomy" id="2847822"/>
    <lineage>
        <taxon>Viruses</taxon>
        <taxon>Duplodnaviria</taxon>
        <taxon>Heunggongvirae</taxon>
        <taxon>Uroviricota</taxon>
        <taxon>Caudoviricetes</taxon>
        <taxon>Zobellviridae</taxon>
        <taxon>Cobavirinae</taxon>
        <taxon>Siovirus</taxon>
        <taxon>Siovirus germanense</taxon>
    </lineage>
</organism>
<reference evidence="1 2" key="1">
    <citation type="journal article" date="2019" name="ISME J.">
        <title>Cobaviruses - a new globally distributed phage group infecting Rhodobacteraceae in marine ecosystems.</title>
        <authorList>
            <person name="Bischoff V."/>
            <person name="Bunk B."/>
            <person name="Meier-Kolthoff J.P."/>
            <person name="Sproer C."/>
            <person name="Poehlein A."/>
            <person name="Dogs M."/>
            <person name="Nguyen M."/>
            <person name="Petersen J."/>
            <person name="Daniel R."/>
            <person name="Overmann J."/>
            <person name="Goker M."/>
            <person name="Simon M."/>
            <person name="Brinkhoff T."/>
            <person name="Moraru C."/>
        </authorList>
    </citation>
    <scope>NUCLEOTIDE SEQUENCE [LARGE SCALE GENOMIC DNA]</scope>
</reference>
<evidence type="ECO:0000313" key="1">
    <source>
        <dbReference type="EMBL" id="AYP28157.1"/>
    </source>
</evidence>
<name>A0A3G2YRM0_9CAUD</name>
<keyword evidence="2" id="KW-1185">Reference proteome</keyword>
<accession>A0A3G2YRM0</accession>
<dbReference type="EMBL" id="MF431617">
    <property type="protein sequence ID" value="AYP28157.1"/>
    <property type="molecule type" value="Genomic_DNA"/>
</dbReference>
<protein>
    <submittedName>
        <fullName evidence="1">Uncharacterized protein</fullName>
    </submittedName>
</protein>
<evidence type="ECO:0000313" key="2">
    <source>
        <dbReference type="Proteomes" id="UP000272959"/>
    </source>
</evidence>